<proteinExistence type="predicted"/>
<protein>
    <submittedName>
        <fullName evidence="1">Uncharacterized protein</fullName>
    </submittedName>
</protein>
<dbReference type="AlphaFoldDB" id="A0A1I3T9T2"/>
<gene>
    <name evidence="1" type="ORF">SAMN04488095_3340</name>
</gene>
<organism evidence="1 2">
    <name type="scientific">Jannaschia pohangensis</name>
    <dbReference type="NCBI Taxonomy" id="390807"/>
    <lineage>
        <taxon>Bacteria</taxon>
        <taxon>Pseudomonadati</taxon>
        <taxon>Pseudomonadota</taxon>
        <taxon>Alphaproteobacteria</taxon>
        <taxon>Rhodobacterales</taxon>
        <taxon>Roseobacteraceae</taxon>
        <taxon>Jannaschia</taxon>
    </lineage>
</organism>
<keyword evidence="2" id="KW-1185">Reference proteome</keyword>
<dbReference type="OrthoDB" id="9768066at2"/>
<reference evidence="1 2" key="1">
    <citation type="submission" date="2016-10" db="EMBL/GenBank/DDBJ databases">
        <authorList>
            <person name="de Groot N.N."/>
        </authorList>
    </citation>
    <scope>NUCLEOTIDE SEQUENCE [LARGE SCALE GENOMIC DNA]</scope>
    <source>
        <strain evidence="1 2">DSM 19073</strain>
    </source>
</reference>
<dbReference type="RefSeq" id="WP_092783524.1">
    <property type="nucleotide sequence ID" value="NZ_FORA01000005.1"/>
</dbReference>
<dbReference type="EMBL" id="FORA01000005">
    <property type="protein sequence ID" value="SFJ67262.1"/>
    <property type="molecule type" value="Genomic_DNA"/>
</dbReference>
<dbReference type="STRING" id="390807.SAMN04488095_3340"/>
<dbReference type="Proteomes" id="UP000199110">
    <property type="component" value="Unassembled WGS sequence"/>
</dbReference>
<evidence type="ECO:0000313" key="1">
    <source>
        <dbReference type="EMBL" id="SFJ67262.1"/>
    </source>
</evidence>
<sequence length="782" mass="83767">MTEPLITRDRAEAELFGTRGSTCLFAPIRHHSPACAWMLRAMIRDHAPEVILIEMPADLAAHIPHLTDPETVAPVAIAALGPEAEAGRSVAYYPFSDTSPELMALREAARLGAEVRFIDLATGARVKDDARPIPQPEDPFDTAAFIAASCQRLGLRDGNELWDHLFEVRLGEDDWRRFFADVHAYCLAIRETTPKGRIDGDDTRPREAAMRAHIAACAGKRMVVVTGGFHTPALIGEGSDSVPKPDKSSESYLISYGEEALDALSGYAAGLRHPAWYARAMAAAEAKGGPPDWDALLLETGTDFAAHMKAAKRRIAQPQLVEMLTMAKGLAAMKGRTATLLPDLFDGARTALIKGQAGPGEPFTEGLHAFLRGTRLGTAPRAAGRPPIVADARDRAGRARIDLDDSTRKARKLDIRRKPAHRAASQFLHQMNLLDTGFASLTSGPDFVTGSRVDLLFEEWDIGWSPFVEGRLIDVAHQGATVPQAAGAVLLARRAALFEQGRGDDIAALLTLVITGLRAGLGARLSAMVGELTESVTNTGDLAGLAAMIDRLQAAAAPGDPLHDADAPDLLALARRAFDRLVYLCADLPDRPDDELDPAIAALRTLAGVLRGPNADRFEGNRFDAAMEDILQAEDCPPRLMGAVMGLLVRAGRRDDGDLARLLSGSLRGIGGTPDARAAALDGLLTTAPMLLWQARAVLEAANATLIALDDDGFLALLPSLRRSLTALNPHETDRLAEELTLILGENTATLGQRQSFSEADLHRGMALDRALGEALRVDGLA</sequence>
<accession>A0A1I3T9T2</accession>
<dbReference type="Pfam" id="PF18934">
    <property type="entry name" value="DUF5682"/>
    <property type="match status" value="1"/>
</dbReference>
<dbReference type="InterPro" id="IPR043737">
    <property type="entry name" value="DUF5682"/>
</dbReference>
<evidence type="ECO:0000313" key="2">
    <source>
        <dbReference type="Proteomes" id="UP000199110"/>
    </source>
</evidence>
<name>A0A1I3T9T2_9RHOB</name>